<organism evidence="2 3">
    <name type="scientific">Ganoderma sinense ZZ0214-1</name>
    <dbReference type="NCBI Taxonomy" id="1077348"/>
    <lineage>
        <taxon>Eukaryota</taxon>
        <taxon>Fungi</taxon>
        <taxon>Dikarya</taxon>
        <taxon>Basidiomycota</taxon>
        <taxon>Agaricomycotina</taxon>
        <taxon>Agaricomycetes</taxon>
        <taxon>Polyporales</taxon>
        <taxon>Polyporaceae</taxon>
        <taxon>Ganoderma</taxon>
    </lineage>
</organism>
<evidence type="ECO:0000313" key="2">
    <source>
        <dbReference type="EMBL" id="PIL28710.1"/>
    </source>
</evidence>
<protein>
    <submittedName>
        <fullName evidence="2">Uncharacterized protein</fullName>
    </submittedName>
</protein>
<reference evidence="2 3" key="1">
    <citation type="journal article" date="2015" name="Sci. Rep.">
        <title>Chromosome-level genome map provides insights into diverse defense mechanisms in the medicinal fungus Ganoderma sinense.</title>
        <authorList>
            <person name="Zhu Y."/>
            <person name="Xu J."/>
            <person name="Sun C."/>
            <person name="Zhou S."/>
            <person name="Xu H."/>
            <person name="Nelson D.R."/>
            <person name="Qian J."/>
            <person name="Song J."/>
            <person name="Luo H."/>
            <person name="Xiang L."/>
            <person name="Li Y."/>
            <person name="Xu Z."/>
            <person name="Ji A."/>
            <person name="Wang L."/>
            <person name="Lu S."/>
            <person name="Hayward A."/>
            <person name="Sun W."/>
            <person name="Li X."/>
            <person name="Schwartz D.C."/>
            <person name="Wang Y."/>
            <person name="Chen S."/>
        </authorList>
    </citation>
    <scope>NUCLEOTIDE SEQUENCE [LARGE SCALE GENOMIC DNA]</scope>
    <source>
        <strain evidence="2 3">ZZ0214-1</strain>
    </source>
</reference>
<dbReference type="AlphaFoldDB" id="A0A2G8S4L2"/>
<keyword evidence="3" id="KW-1185">Reference proteome</keyword>
<accession>A0A2G8S4L2</accession>
<feature type="coiled-coil region" evidence="1">
    <location>
        <begin position="128"/>
        <end position="162"/>
    </location>
</feature>
<comment type="caution">
    <text evidence="2">The sequence shown here is derived from an EMBL/GenBank/DDBJ whole genome shotgun (WGS) entry which is preliminary data.</text>
</comment>
<gene>
    <name evidence="2" type="ORF">GSI_08754</name>
</gene>
<feature type="coiled-coil region" evidence="1">
    <location>
        <begin position="5"/>
        <end position="39"/>
    </location>
</feature>
<evidence type="ECO:0000313" key="3">
    <source>
        <dbReference type="Proteomes" id="UP000230002"/>
    </source>
</evidence>
<dbReference type="EMBL" id="AYKW01000023">
    <property type="protein sequence ID" value="PIL28710.1"/>
    <property type="molecule type" value="Genomic_DNA"/>
</dbReference>
<dbReference type="Gene3D" id="1.10.287.1490">
    <property type="match status" value="1"/>
</dbReference>
<proteinExistence type="predicted"/>
<name>A0A2G8S4L2_9APHY</name>
<dbReference type="Proteomes" id="UP000230002">
    <property type="component" value="Unassembled WGS sequence"/>
</dbReference>
<evidence type="ECO:0000256" key="1">
    <source>
        <dbReference type="SAM" id="Coils"/>
    </source>
</evidence>
<sequence>MDAHIRTLEDDIQRKESNLASLEEVMNHARNDLAHHENTRNSMRIAVCTSYYMVRTHQGPEDPLKLTGAWLMSQAMATFFFPIVPAVLMAVDATSMRVAIEERQRTVCTIEGRLRALSSQLDSRRTQLTAARAERDRVSSLVSQLERRVDDLAAETRQLEAERETLAYLPVRINDCLHALAGNSGLTGSKATSTRNVILGIKSVVEALGSEEMFTGPLKQLNDTIQNLDGRDQCIADRVM</sequence>
<keyword evidence="1" id="KW-0175">Coiled coil</keyword>